<organism evidence="12 13">
    <name type="scientific">Vagococcus humatus</name>
    <dbReference type="NCBI Taxonomy" id="1889241"/>
    <lineage>
        <taxon>Bacteria</taxon>
        <taxon>Bacillati</taxon>
        <taxon>Bacillota</taxon>
        <taxon>Bacilli</taxon>
        <taxon>Lactobacillales</taxon>
        <taxon>Enterococcaceae</taxon>
        <taxon>Vagococcus</taxon>
    </lineage>
</organism>
<dbReference type="PANTHER" id="PTHR43290:SF2">
    <property type="entry name" value="MEVALONATE KINASE"/>
    <property type="match status" value="1"/>
</dbReference>
<dbReference type="InterPro" id="IPR020568">
    <property type="entry name" value="Ribosomal_Su5_D2-typ_SF"/>
</dbReference>
<evidence type="ECO:0000256" key="2">
    <source>
        <dbReference type="ARBA" id="ARBA00022516"/>
    </source>
</evidence>
<comment type="caution">
    <text evidence="12">The sequence shown here is derived from an EMBL/GenBank/DDBJ whole genome shotgun (WGS) entry which is preliminary data.</text>
</comment>
<dbReference type="Gene3D" id="3.30.70.890">
    <property type="entry name" value="GHMP kinase, C-terminal domain"/>
    <property type="match status" value="1"/>
</dbReference>
<keyword evidence="13" id="KW-1185">Reference proteome</keyword>
<dbReference type="InterPro" id="IPR006205">
    <property type="entry name" value="Mev_gal_kin"/>
</dbReference>
<dbReference type="UniPathway" id="UPA00057">
    <property type="reaction ID" value="UER00098"/>
</dbReference>
<reference evidence="12 13" key="1">
    <citation type="submission" date="2018-03" db="EMBL/GenBank/DDBJ databases">
        <authorList>
            <person name="Gulvik C.A."/>
        </authorList>
    </citation>
    <scope>NUCLEOTIDE SEQUENCE [LARGE SCALE GENOMIC DNA]</scope>
    <source>
        <strain evidence="12 13">JCM 31581</strain>
    </source>
</reference>
<feature type="domain" description="GHMP kinase C-terminal" evidence="11">
    <location>
        <begin position="226"/>
        <end position="305"/>
    </location>
</feature>
<dbReference type="Gene3D" id="3.30.230.10">
    <property type="match status" value="1"/>
</dbReference>
<dbReference type="GO" id="GO:0004496">
    <property type="term" value="F:mevalonate kinase activity"/>
    <property type="evidence" value="ECO:0007669"/>
    <property type="project" value="InterPro"/>
</dbReference>
<dbReference type="NCBIfam" id="TIGR00549">
    <property type="entry name" value="mevalon_kin"/>
    <property type="match status" value="1"/>
</dbReference>
<keyword evidence="3" id="KW-0808">Transferase</keyword>
<dbReference type="PRINTS" id="PR00959">
    <property type="entry name" value="MEVGALKINASE"/>
</dbReference>
<evidence type="ECO:0000313" key="13">
    <source>
        <dbReference type="Proteomes" id="UP000277864"/>
    </source>
</evidence>
<evidence type="ECO:0000256" key="6">
    <source>
        <dbReference type="ARBA" id="ARBA00022840"/>
    </source>
</evidence>
<dbReference type="SUPFAM" id="SSF55060">
    <property type="entry name" value="GHMP Kinase, C-terminal domain"/>
    <property type="match status" value="1"/>
</dbReference>
<keyword evidence="1" id="KW-0963">Cytoplasm</keyword>
<dbReference type="OrthoDB" id="9764892at2"/>
<dbReference type="PANTHER" id="PTHR43290">
    <property type="entry name" value="MEVALONATE KINASE"/>
    <property type="match status" value="1"/>
</dbReference>
<evidence type="ECO:0000259" key="10">
    <source>
        <dbReference type="Pfam" id="PF00288"/>
    </source>
</evidence>
<evidence type="ECO:0000256" key="9">
    <source>
        <dbReference type="ARBA" id="ARBA00029438"/>
    </source>
</evidence>
<keyword evidence="5 12" id="KW-0418">Kinase</keyword>
<evidence type="ECO:0000313" key="12">
    <source>
        <dbReference type="EMBL" id="RST90090.1"/>
    </source>
</evidence>
<proteinExistence type="predicted"/>
<evidence type="ECO:0000256" key="1">
    <source>
        <dbReference type="ARBA" id="ARBA00022490"/>
    </source>
</evidence>
<evidence type="ECO:0000256" key="5">
    <source>
        <dbReference type="ARBA" id="ARBA00022777"/>
    </source>
</evidence>
<keyword evidence="6" id="KW-0067">ATP-binding</keyword>
<dbReference type="GO" id="GO:0005829">
    <property type="term" value="C:cytosol"/>
    <property type="evidence" value="ECO:0007669"/>
    <property type="project" value="TreeGrafter"/>
</dbReference>
<sequence length="318" mass="34426">MSESPYKKGIGQAHGKIILMGEHSVVYGEPSIAIPFPAVTIQATVKPAEKATTIACDFYQGVLEEMPELLESVKQTIQVCLNTLNHSTDYLSIQIDSTIPAERGMGSSAAVAVATTRAIYDFYQTPLSQKDLLAIVDVAEKISHGNPSGLDALMTSSDCPYYYIKNQAFEPVILNLNATLVVADTGHTGQTREAVRSVSDKLNGPKKEIYQTYIHRLGRLAKESRQYLSENNPYELGKAMNQAQIALAELGVSSLELDRLIVSALSNQALGAKLTGGGRGGCMIALAENQKIAKKIAEALEKTGANQTWIYEMSESHC</sequence>
<evidence type="ECO:0000256" key="8">
    <source>
        <dbReference type="ARBA" id="ARBA00023098"/>
    </source>
</evidence>
<evidence type="ECO:0000259" key="11">
    <source>
        <dbReference type="Pfam" id="PF08544"/>
    </source>
</evidence>
<dbReference type="GO" id="GO:0005524">
    <property type="term" value="F:ATP binding"/>
    <property type="evidence" value="ECO:0007669"/>
    <property type="project" value="UniProtKB-KW"/>
</dbReference>
<dbReference type="InterPro" id="IPR036554">
    <property type="entry name" value="GHMP_kinase_C_sf"/>
</dbReference>
<keyword evidence="8" id="KW-0443">Lipid metabolism</keyword>
<evidence type="ECO:0000256" key="3">
    <source>
        <dbReference type="ARBA" id="ARBA00022679"/>
    </source>
</evidence>
<protein>
    <submittedName>
        <fullName evidence="12">Mevalonate kinase</fullName>
    </submittedName>
</protein>
<dbReference type="Pfam" id="PF08544">
    <property type="entry name" value="GHMP_kinases_C"/>
    <property type="match status" value="1"/>
</dbReference>
<dbReference type="Proteomes" id="UP000277864">
    <property type="component" value="Unassembled WGS sequence"/>
</dbReference>
<gene>
    <name evidence="12" type="primary">mvk</name>
    <name evidence="12" type="ORF">C7P63_03150</name>
</gene>
<dbReference type="SUPFAM" id="SSF54211">
    <property type="entry name" value="Ribosomal protein S5 domain 2-like"/>
    <property type="match status" value="1"/>
</dbReference>
<dbReference type="InterPro" id="IPR006204">
    <property type="entry name" value="GHMP_kinase_N_dom"/>
</dbReference>
<dbReference type="Pfam" id="PF00288">
    <property type="entry name" value="GHMP_kinases_N"/>
    <property type="match status" value="1"/>
</dbReference>
<dbReference type="InterPro" id="IPR014721">
    <property type="entry name" value="Ribsml_uS5_D2-typ_fold_subgr"/>
</dbReference>
<evidence type="ECO:0000256" key="4">
    <source>
        <dbReference type="ARBA" id="ARBA00022741"/>
    </source>
</evidence>
<dbReference type="RefSeq" id="WP_125942704.1">
    <property type="nucleotide sequence ID" value="NZ_PXZH01000001.1"/>
</dbReference>
<evidence type="ECO:0000256" key="7">
    <source>
        <dbReference type="ARBA" id="ARBA00022842"/>
    </source>
</evidence>
<name>A0A429Z8P0_9ENTE</name>
<keyword evidence="4" id="KW-0547">Nucleotide-binding</keyword>
<accession>A0A429Z8P0</accession>
<feature type="domain" description="GHMP kinase N-terminal" evidence="10">
    <location>
        <begin position="74"/>
        <end position="152"/>
    </location>
</feature>
<keyword evidence="7" id="KW-0460">Magnesium</keyword>
<keyword evidence="2" id="KW-0444">Lipid biosynthesis</keyword>
<comment type="pathway">
    <text evidence="9">Isoprenoid biosynthesis; isopentenyl diphosphate biosynthesis via mevalonate pathway; isopentenyl diphosphate from (R)-mevalonate: step 1/3.</text>
</comment>
<dbReference type="EMBL" id="PXZH01000001">
    <property type="protein sequence ID" value="RST90090.1"/>
    <property type="molecule type" value="Genomic_DNA"/>
</dbReference>
<dbReference type="AlphaFoldDB" id="A0A429Z8P0"/>
<dbReference type="GO" id="GO:0019287">
    <property type="term" value="P:isopentenyl diphosphate biosynthetic process, mevalonate pathway"/>
    <property type="evidence" value="ECO:0007669"/>
    <property type="project" value="UniProtKB-UniPathway"/>
</dbReference>
<dbReference type="InterPro" id="IPR013750">
    <property type="entry name" value="GHMP_kinase_C_dom"/>
</dbReference>